<comment type="caution">
    <text evidence="1">The sequence shown here is derived from an EMBL/GenBank/DDBJ whole genome shotgun (WGS) entry which is preliminary data.</text>
</comment>
<accession>W4MAZ3</accession>
<reference evidence="1 2" key="1">
    <citation type="journal article" date="2014" name="Nature">
        <title>An environmental bacterial taxon with a large and distinct metabolic repertoire.</title>
        <authorList>
            <person name="Wilson M.C."/>
            <person name="Mori T."/>
            <person name="Ruckert C."/>
            <person name="Uria A.R."/>
            <person name="Helf M.J."/>
            <person name="Takada K."/>
            <person name="Gernert C."/>
            <person name="Steffens U.A."/>
            <person name="Heycke N."/>
            <person name="Schmitt S."/>
            <person name="Rinke C."/>
            <person name="Helfrich E.J."/>
            <person name="Brachmann A.O."/>
            <person name="Gurgui C."/>
            <person name="Wakimoto T."/>
            <person name="Kracht M."/>
            <person name="Crusemann M."/>
            <person name="Hentschel U."/>
            <person name="Abe I."/>
            <person name="Matsunaga S."/>
            <person name="Kalinowski J."/>
            <person name="Takeyama H."/>
            <person name="Piel J."/>
        </authorList>
    </citation>
    <scope>NUCLEOTIDE SEQUENCE [LARGE SCALE GENOMIC DNA]</scope>
    <source>
        <strain evidence="2">TSY2</strain>
    </source>
</reference>
<dbReference type="HOGENOM" id="CLU_1029288_0_0_7"/>
<dbReference type="Pfam" id="PF13181">
    <property type="entry name" value="TPR_8"/>
    <property type="match status" value="1"/>
</dbReference>
<keyword evidence="2" id="KW-1185">Reference proteome</keyword>
<dbReference type="Pfam" id="PF13429">
    <property type="entry name" value="TPR_15"/>
    <property type="match status" value="1"/>
</dbReference>
<dbReference type="InterPro" id="IPR019734">
    <property type="entry name" value="TPR_rpt"/>
</dbReference>
<protein>
    <submittedName>
        <fullName evidence="1">Uncharacterized protein</fullName>
    </submittedName>
</protein>
<evidence type="ECO:0000313" key="1">
    <source>
        <dbReference type="EMBL" id="ETX06792.1"/>
    </source>
</evidence>
<evidence type="ECO:0000313" key="2">
    <source>
        <dbReference type="Proteomes" id="UP000019140"/>
    </source>
</evidence>
<dbReference type="SUPFAM" id="SSF48452">
    <property type="entry name" value="TPR-like"/>
    <property type="match status" value="1"/>
</dbReference>
<dbReference type="Proteomes" id="UP000019140">
    <property type="component" value="Unassembled WGS sequence"/>
</dbReference>
<proteinExistence type="predicted"/>
<dbReference type="Gene3D" id="1.25.40.10">
    <property type="entry name" value="Tetratricopeptide repeat domain"/>
    <property type="match status" value="1"/>
</dbReference>
<sequence length="270" mass="30240">MSRGEWEQALEMLREFTVQHPKSPMGWYYAAQWHFRAGHTEAASHAIRQAYALDSHDAAILRAACQILTATGEVAELKPILDDLLRGFPDHWSTWTTAGYVRLQAYGENTHACDASAYGPQLQPSLAQAWFRHGYVLALAGRHREATAALETGWTYLPEADGYHHSVPAAVQLGQSYEALGNTAGARQWCTQALHLSQQLMTANPARAHYWQGRAYVVLSQTERAREAFRSALRHHLFYPARQEAQDFLDLSPANPFPPPGIKEKETSAF</sequence>
<dbReference type="InterPro" id="IPR011990">
    <property type="entry name" value="TPR-like_helical_dom_sf"/>
</dbReference>
<organism evidence="1 2">
    <name type="scientific">Candidatus Entotheonella gemina</name>
    <dbReference type="NCBI Taxonomy" id="1429439"/>
    <lineage>
        <taxon>Bacteria</taxon>
        <taxon>Pseudomonadati</taxon>
        <taxon>Nitrospinota/Tectimicrobiota group</taxon>
        <taxon>Candidatus Tectimicrobiota</taxon>
        <taxon>Candidatus Entotheonellia</taxon>
        <taxon>Candidatus Entotheonellales</taxon>
        <taxon>Candidatus Entotheonellaceae</taxon>
        <taxon>Candidatus Entotheonella</taxon>
    </lineage>
</organism>
<dbReference type="EMBL" id="AZHX01000601">
    <property type="protein sequence ID" value="ETX06792.1"/>
    <property type="molecule type" value="Genomic_DNA"/>
</dbReference>
<dbReference type="AlphaFoldDB" id="W4MAZ3"/>
<name>W4MAZ3_9BACT</name>
<dbReference type="SMART" id="SM00028">
    <property type="entry name" value="TPR"/>
    <property type="match status" value="4"/>
</dbReference>
<gene>
    <name evidence="1" type="ORF">ETSY2_14980</name>
</gene>